<dbReference type="PROSITE" id="PS50030">
    <property type="entry name" value="UBA"/>
    <property type="match status" value="1"/>
</dbReference>
<dbReference type="SUPFAM" id="SSF46934">
    <property type="entry name" value="UBA-like"/>
    <property type="match status" value="1"/>
</dbReference>
<dbReference type="PANTHER" id="PTHR46738:SF1">
    <property type="entry name" value="UBIQUITIN-ASSOCIATED DOMAIN-CONTAINING PROTEIN 1"/>
    <property type="match status" value="1"/>
</dbReference>
<protein>
    <submittedName>
        <fullName evidence="4">Ubiquitin-associated domain-containing protein 1</fullName>
    </submittedName>
</protein>
<keyword evidence="5" id="KW-1185">Reference proteome</keyword>
<accession>A0A226ETN9</accession>
<dbReference type="InterPro" id="IPR000626">
    <property type="entry name" value="Ubiquitin-like_dom"/>
</dbReference>
<evidence type="ECO:0000313" key="4">
    <source>
        <dbReference type="EMBL" id="OXA60973.1"/>
    </source>
</evidence>
<dbReference type="InterPro" id="IPR009060">
    <property type="entry name" value="UBA-like_sf"/>
</dbReference>
<dbReference type="PANTHER" id="PTHR46738">
    <property type="entry name" value="UBIQUITIN-ASSOCIATED DOMAIN-CONTAINING PROTEIN 1"/>
    <property type="match status" value="1"/>
</dbReference>
<evidence type="ECO:0000259" key="2">
    <source>
        <dbReference type="PROSITE" id="PS50030"/>
    </source>
</evidence>
<dbReference type="SMART" id="SM00165">
    <property type="entry name" value="UBA"/>
    <property type="match status" value="1"/>
</dbReference>
<evidence type="ECO:0000313" key="5">
    <source>
        <dbReference type="Proteomes" id="UP000198287"/>
    </source>
</evidence>
<name>A0A226ETN9_FOLCA</name>
<comment type="caution">
    <text evidence="4">The sequence shown here is derived from an EMBL/GenBank/DDBJ whole genome shotgun (WGS) entry which is preliminary data.</text>
</comment>
<dbReference type="InterPro" id="IPR052476">
    <property type="entry name" value="UBAC1"/>
</dbReference>
<dbReference type="EMBL" id="LNIX01000002">
    <property type="protein sequence ID" value="OXA60973.1"/>
    <property type="molecule type" value="Genomic_DNA"/>
</dbReference>
<dbReference type="Proteomes" id="UP000198287">
    <property type="component" value="Unassembled WGS sequence"/>
</dbReference>
<evidence type="ECO:0000256" key="1">
    <source>
        <dbReference type="SAM" id="MobiDB-lite"/>
    </source>
</evidence>
<reference evidence="4 5" key="1">
    <citation type="submission" date="2015-12" db="EMBL/GenBank/DDBJ databases">
        <title>The genome of Folsomia candida.</title>
        <authorList>
            <person name="Faddeeva A."/>
            <person name="Derks M.F."/>
            <person name="Anvar Y."/>
            <person name="Smit S."/>
            <person name="Van Straalen N."/>
            <person name="Roelofs D."/>
        </authorList>
    </citation>
    <scope>NUCLEOTIDE SEQUENCE [LARGE SCALE GENOMIC DNA]</scope>
    <source>
        <strain evidence="4 5">VU population</strain>
        <tissue evidence="4">Whole body</tissue>
    </source>
</reference>
<organism evidence="4 5">
    <name type="scientific">Folsomia candida</name>
    <name type="common">Springtail</name>
    <dbReference type="NCBI Taxonomy" id="158441"/>
    <lineage>
        <taxon>Eukaryota</taxon>
        <taxon>Metazoa</taxon>
        <taxon>Ecdysozoa</taxon>
        <taxon>Arthropoda</taxon>
        <taxon>Hexapoda</taxon>
        <taxon>Collembola</taxon>
        <taxon>Entomobryomorpha</taxon>
        <taxon>Isotomoidea</taxon>
        <taxon>Isotomidae</taxon>
        <taxon>Proisotominae</taxon>
        <taxon>Folsomia</taxon>
    </lineage>
</organism>
<feature type="region of interest" description="Disordered" evidence="1">
    <location>
        <begin position="118"/>
        <end position="147"/>
    </location>
</feature>
<dbReference type="STRING" id="158441.A0A226ETN9"/>
<dbReference type="GO" id="GO:0000151">
    <property type="term" value="C:ubiquitin ligase complex"/>
    <property type="evidence" value="ECO:0007669"/>
    <property type="project" value="TreeGrafter"/>
</dbReference>
<feature type="compositionally biased region" description="Polar residues" evidence="1">
    <location>
        <begin position="130"/>
        <end position="139"/>
    </location>
</feature>
<gene>
    <name evidence="4" type="ORF">Fcan01_05196</name>
</gene>
<dbReference type="PROSITE" id="PS50053">
    <property type="entry name" value="UBIQUITIN_2"/>
    <property type="match status" value="1"/>
</dbReference>
<sequence>MFVSESNLTFMGTKLQVMSAEGRLWEGQIDPSVTVEGMKRLVFQYFYPDEISLGPDNFRVILPKECRSLGDTHAINEEHLKENDMLLFVRRRSANAPDSDRDLDLKAPTGTDILEATKELPVPPPIAPKSASTSGSGRPSHNYHVTDDSTVETSVDFQLELRKIIISLVSVMATLLQGNPDAELICQQIHARLNRRLQATTNKPVEGTSFQYPSPSEVVCTPMGIVNGLAEVRKREFRPNLKAIDALKEMGFKEEDQIVEALRATKNNKDAAVELLTAGKVNTDDLEAGLDQNSHLFSALVSAPTIRLGLSNPKTLLAFLNILESPAAANVWLNDTDTSPVLSAIFKTYHSEKHAAPDS</sequence>
<feature type="domain" description="Ubiquitin-like" evidence="3">
    <location>
        <begin position="13"/>
        <end position="95"/>
    </location>
</feature>
<dbReference type="OMA" id="PAMNMQH"/>
<proteinExistence type="predicted"/>
<dbReference type="AlphaFoldDB" id="A0A226ETN9"/>
<dbReference type="Gene3D" id="1.10.8.10">
    <property type="entry name" value="DNA helicase RuvA subunit, C-terminal domain"/>
    <property type="match status" value="1"/>
</dbReference>
<dbReference type="InterPro" id="IPR015940">
    <property type="entry name" value="UBA"/>
</dbReference>
<evidence type="ECO:0000259" key="3">
    <source>
        <dbReference type="PROSITE" id="PS50053"/>
    </source>
</evidence>
<feature type="domain" description="UBA" evidence="2">
    <location>
        <begin position="236"/>
        <end position="279"/>
    </location>
</feature>
<dbReference type="Pfam" id="PF00627">
    <property type="entry name" value="UBA"/>
    <property type="match status" value="1"/>
</dbReference>
<dbReference type="OrthoDB" id="336240at2759"/>